<feature type="transmembrane region" description="Helical" evidence="8">
    <location>
        <begin position="425"/>
        <end position="445"/>
    </location>
</feature>
<dbReference type="GO" id="GO:0055085">
    <property type="term" value="P:transmembrane transport"/>
    <property type="evidence" value="ECO:0007669"/>
    <property type="project" value="InterPro"/>
</dbReference>
<proteinExistence type="inferred from homology"/>
<evidence type="ECO:0000256" key="7">
    <source>
        <dbReference type="ARBA" id="ARBA00023136"/>
    </source>
</evidence>
<feature type="region of interest" description="Disordered" evidence="9">
    <location>
        <begin position="566"/>
        <end position="603"/>
    </location>
</feature>
<feature type="transmembrane region" description="Helical" evidence="8">
    <location>
        <begin position="102"/>
        <end position="125"/>
    </location>
</feature>
<evidence type="ECO:0000256" key="5">
    <source>
        <dbReference type="ARBA" id="ARBA00022692"/>
    </source>
</evidence>
<feature type="domain" description="ABC transmembrane type-1" evidence="10">
    <location>
        <begin position="65"/>
        <end position="270"/>
    </location>
</feature>
<feature type="compositionally biased region" description="Pro residues" evidence="9">
    <location>
        <begin position="592"/>
        <end position="603"/>
    </location>
</feature>
<feature type="transmembrane region" description="Helical" evidence="8">
    <location>
        <begin position="398"/>
        <end position="419"/>
    </location>
</feature>
<sequence length="603" mass="64998">MRTPVRALLRSPLGVVVLIAALWFVVTFLVLPNANLLVTTFFPDGSFSGGALEKLVSSDRAMRSVGNSLLLAVTLAVTVNVVGIFIVLVTEYFVVRGSRVLWLGYATTLIYGGIVLAAGYDFIYGRHGFVTALAQRAFPDLDPDWFSGYFAVVIVMTFATTTNHMLFLRSSLAAIDHQTIEAARSMGAGNGRILFRIVLPALRPMIFAVTVLTFLTGLGALTAPLVLGGTGFQTVAPMIVTFSKSTSSRDLAALLAIVLGVATIVLLAIMNRVEKSGVYFSVAKVATPLQKQRIRNPMVNGVVHVVAYALFVVYSLPVILIVLFSFLDSKSVQTGTITWDSFTLRNYATVLGSPDVLRPFIVSLVYSALAAVIVVAGLLFVARMIQRNRNWVTATLEYLLHIPWILPTILIALALLQTFDRPQPLIGGQVLTGTTWLLLLAYIIVKVPFTLRLLKAAFASVPQSLEDAARILGAKSLTTFRRVLVPLVIPTVAAITALNFNSLLDDYDAAVFLYQPLYEPLGIAIKASTEGEANLDSMGITFVYTVLLMVIMGLTMYLVYGRSGGRRRRRGRTVSPAVGTTAPALATSDPGAPAPATPRAPLG</sequence>
<reference evidence="11" key="1">
    <citation type="submission" date="2017-08" db="EMBL/GenBank/DDBJ databases">
        <title>Genomes of multiple Clavibacter strains from different subspecies.</title>
        <authorList>
            <person name="Yuan X.-K."/>
            <person name="Li X.-S."/>
            <person name="Nie J."/>
            <person name="De Boer S.H."/>
        </authorList>
    </citation>
    <scope>NUCLEOTIDE SEQUENCE [LARGE SCALE GENOMIC DNA]</scope>
    <source>
        <strain evidence="11">ATCC 33566</strain>
    </source>
</reference>
<evidence type="ECO:0000313" key="11">
    <source>
        <dbReference type="EMBL" id="OQJ64077.1"/>
    </source>
</evidence>
<keyword evidence="7 8" id="KW-0472">Membrane</keyword>
<comment type="caution">
    <text evidence="11">The sequence shown here is derived from an EMBL/GenBank/DDBJ whole genome shotgun (WGS) entry which is preliminary data.</text>
</comment>
<feature type="transmembrane region" description="Helical" evidence="8">
    <location>
        <begin position="538"/>
        <end position="560"/>
    </location>
</feature>
<evidence type="ECO:0000256" key="2">
    <source>
        <dbReference type="ARBA" id="ARBA00022448"/>
    </source>
</evidence>
<dbReference type="InterPro" id="IPR000515">
    <property type="entry name" value="MetI-like"/>
</dbReference>
<feature type="transmembrane region" description="Helical" evidence="8">
    <location>
        <begin position="360"/>
        <end position="386"/>
    </location>
</feature>
<keyword evidence="4" id="KW-0997">Cell inner membrane</keyword>
<keyword evidence="3" id="KW-1003">Cell membrane</keyword>
<dbReference type="InterPro" id="IPR035906">
    <property type="entry name" value="MetI-like_sf"/>
</dbReference>
<organism evidence="11 12">
    <name type="scientific">Clavibacter tessellarius</name>
    <dbReference type="NCBI Taxonomy" id="31965"/>
    <lineage>
        <taxon>Bacteria</taxon>
        <taxon>Bacillati</taxon>
        <taxon>Actinomycetota</taxon>
        <taxon>Actinomycetes</taxon>
        <taxon>Micrococcales</taxon>
        <taxon>Microbacteriaceae</taxon>
        <taxon>Clavibacter</taxon>
    </lineage>
</organism>
<evidence type="ECO:0000256" key="4">
    <source>
        <dbReference type="ARBA" id="ARBA00022519"/>
    </source>
</evidence>
<feature type="transmembrane region" description="Helical" evidence="8">
    <location>
        <begin position="12"/>
        <end position="31"/>
    </location>
</feature>
<evidence type="ECO:0000256" key="8">
    <source>
        <dbReference type="RuleBase" id="RU363032"/>
    </source>
</evidence>
<evidence type="ECO:0000256" key="3">
    <source>
        <dbReference type="ARBA" id="ARBA00022475"/>
    </source>
</evidence>
<dbReference type="AlphaFoldDB" id="A0A225CBE9"/>
<feature type="transmembrane region" description="Helical" evidence="8">
    <location>
        <begin position="69"/>
        <end position="95"/>
    </location>
</feature>
<dbReference type="CDD" id="cd06261">
    <property type="entry name" value="TM_PBP2"/>
    <property type="match status" value="2"/>
</dbReference>
<evidence type="ECO:0000313" key="12">
    <source>
        <dbReference type="Proteomes" id="UP000215316"/>
    </source>
</evidence>
<feature type="transmembrane region" description="Helical" evidence="8">
    <location>
        <begin position="301"/>
        <end position="327"/>
    </location>
</feature>
<evidence type="ECO:0000256" key="6">
    <source>
        <dbReference type="ARBA" id="ARBA00022989"/>
    </source>
</evidence>
<feature type="domain" description="ABC transmembrane type-1" evidence="10">
    <location>
        <begin position="360"/>
        <end position="559"/>
    </location>
</feature>
<comment type="subcellular location">
    <subcellularLocation>
        <location evidence="1">Cell inner membrane</location>
        <topology evidence="1">Multi-pass membrane protein</topology>
    </subcellularLocation>
    <subcellularLocation>
        <location evidence="8">Cell membrane</location>
        <topology evidence="8">Multi-pass membrane protein</topology>
    </subcellularLocation>
</comment>
<gene>
    <name evidence="11" type="ORF">B5P24_14255</name>
</gene>
<feature type="transmembrane region" description="Helical" evidence="8">
    <location>
        <begin position="145"/>
        <end position="168"/>
    </location>
</feature>
<feature type="transmembrane region" description="Helical" evidence="8">
    <location>
        <begin position="206"/>
        <end position="231"/>
    </location>
</feature>
<dbReference type="Proteomes" id="UP000215316">
    <property type="component" value="Unassembled WGS sequence"/>
</dbReference>
<dbReference type="EMBL" id="MZMQ01000001">
    <property type="protein sequence ID" value="OQJ64077.1"/>
    <property type="molecule type" value="Genomic_DNA"/>
</dbReference>
<protein>
    <submittedName>
        <fullName evidence="11">Iron ABC transporter permease</fullName>
    </submittedName>
</protein>
<dbReference type="PROSITE" id="PS50928">
    <property type="entry name" value="ABC_TM1"/>
    <property type="match status" value="2"/>
</dbReference>
<keyword evidence="6 8" id="KW-1133">Transmembrane helix</keyword>
<dbReference type="OrthoDB" id="9808619at2"/>
<accession>A0A225CBE9</accession>
<dbReference type="PANTHER" id="PTHR43357:SF4">
    <property type="entry name" value="INNER MEMBRANE ABC TRANSPORTER PERMEASE PROTEIN YDCV"/>
    <property type="match status" value="1"/>
</dbReference>
<evidence type="ECO:0000256" key="1">
    <source>
        <dbReference type="ARBA" id="ARBA00004429"/>
    </source>
</evidence>
<keyword evidence="5 8" id="KW-0812">Transmembrane</keyword>
<dbReference type="Gene3D" id="1.10.3720.10">
    <property type="entry name" value="MetI-like"/>
    <property type="match status" value="2"/>
</dbReference>
<dbReference type="RefSeq" id="WP_094130771.1">
    <property type="nucleotide sequence ID" value="NZ_CP040788.1"/>
</dbReference>
<evidence type="ECO:0000256" key="9">
    <source>
        <dbReference type="SAM" id="MobiDB-lite"/>
    </source>
</evidence>
<evidence type="ECO:0000259" key="10">
    <source>
        <dbReference type="PROSITE" id="PS50928"/>
    </source>
</evidence>
<keyword evidence="12" id="KW-1185">Reference proteome</keyword>
<feature type="transmembrane region" description="Helical" evidence="8">
    <location>
        <begin position="483"/>
        <end position="504"/>
    </location>
</feature>
<dbReference type="PANTHER" id="PTHR43357">
    <property type="entry name" value="INNER MEMBRANE ABC TRANSPORTER PERMEASE PROTEIN YDCV"/>
    <property type="match status" value="1"/>
</dbReference>
<comment type="similarity">
    <text evidence="8">Belongs to the binding-protein-dependent transport system permease family.</text>
</comment>
<feature type="transmembrane region" description="Helical" evidence="8">
    <location>
        <begin position="251"/>
        <end position="270"/>
    </location>
</feature>
<dbReference type="SUPFAM" id="SSF161098">
    <property type="entry name" value="MetI-like"/>
    <property type="match status" value="2"/>
</dbReference>
<dbReference type="GO" id="GO:0005886">
    <property type="term" value="C:plasma membrane"/>
    <property type="evidence" value="ECO:0007669"/>
    <property type="project" value="UniProtKB-SubCell"/>
</dbReference>
<keyword evidence="2 8" id="KW-0813">Transport</keyword>
<dbReference type="Pfam" id="PF00528">
    <property type="entry name" value="BPD_transp_1"/>
    <property type="match status" value="2"/>
</dbReference>
<name>A0A225CBE9_9MICO</name>